<dbReference type="InterPro" id="IPR051916">
    <property type="entry name" value="GPI-anchor_lipid_remodeler"/>
</dbReference>
<reference evidence="2" key="2">
    <citation type="submission" date="2023-07" db="EMBL/GenBank/DDBJ databases">
        <authorList>
            <person name="Shen H."/>
        </authorList>
    </citation>
    <scope>NUCLEOTIDE SEQUENCE</scope>
    <source>
        <strain evidence="2">TNR-22</strain>
    </source>
</reference>
<evidence type="ECO:0000313" key="3">
    <source>
        <dbReference type="Proteomes" id="UP001174932"/>
    </source>
</evidence>
<keyword evidence="2" id="KW-0378">Hydrolase</keyword>
<dbReference type="GO" id="GO:0004519">
    <property type="term" value="F:endonuclease activity"/>
    <property type="evidence" value="ECO:0007669"/>
    <property type="project" value="UniProtKB-KW"/>
</dbReference>
<dbReference type="Proteomes" id="UP001174932">
    <property type="component" value="Unassembled WGS sequence"/>
</dbReference>
<sequence>MTVQKTKKPTLARTVVESIRNRKNRPTEHRAIERDPSRSLVVASYNVHKCVGNDGRFDPERILRVIREIDPDVIALQEADKRFGERAGLMDLPLLEHETGLRRVPLTTLAKSHGWRGNVMLFKQGMIGDVHQIALPGLEPRGAAVVEIDLDAGASLRVIAAHLGLLKSSRHQQADMIVDMMKSRRERPTLLMGDFNEWRMGQNSSLQRLSSVFGPLPPPLPSFPARLPVLPLDRILANRQDLISSLTIHDTPLSRVASDHLPIKAEIALSALVG</sequence>
<dbReference type="InterPro" id="IPR036691">
    <property type="entry name" value="Endo/exonu/phosph_ase_sf"/>
</dbReference>
<evidence type="ECO:0000259" key="1">
    <source>
        <dbReference type="Pfam" id="PF03372"/>
    </source>
</evidence>
<keyword evidence="3" id="KW-1185">Reference proteome</keyword>
<protein>
    <submittedName>
        <fullName evidence="2">Endonuclease/exonuclease/phosphatase family protein</fullName>
    </submittedName>
</protein>
<organism evidence="2 3">
    <name type="scientific">Rhizobium alvei</name>
    <dbReference type="NCBI Taxonomy" id="1132659"/>
    <lineage>
        <taxon>Bacteria</taxon>
        <taxon>Pseudomonadati</taxon>
        <taxon>Pseudomonadota</taxon>
        <taxon>Alphaproteobacteria</taxon>
        <taxon>Hyphomicrobiales</taxon>
        <taxon>Rhizobiaceae</taxon>
        <taxon>Rhizobium/Agrobacterium group</taxon>
        <taxon>Rhizobium</taxon>
    </lineage>
</organism>
<name>A0ABT8YIH3_9HYPH</name>
<dbReference type="PANTHER" id="PTHR14859">
    <property type="entry name" value="CALCOFLUOR WHITE HYPERSENSITIVE PROTEIN PRECURSOR"/>
    <property type="match status" value="1"/>
</dbReference>
<comment type="caution">
    <text evidence="2">The sequence shown here is derived from an EMBL/GenBank/DDBJ whole genome shotgun (WGS) entry which is preliminary data.</text>
</comment>
<reference evidence="2" key="1">
    <citation type="journal article" date="2015" name="Int. J. Syst. Evol. Microbiol.">
        <title>Rhizobium alvei sp. nov., isolated from a freshwater river.</title>
        <authorList>
            <person name="Sheu S.Y."/>
            <person name="Huang H.W."/>
            <person name="Young C.C."/>
            <person name="Chen W.M."/>
        </authorList>
    </citation>
    <scope>NUCLEOTIDE SEQUENCE</scope>
    <source>
        <strain evidence="2">TNR-22</strain>
    </source>
</reference>
<dbReference type="InterPro" id="IPR005135">
    <property type="entry name" value="Endo/exonuclease/phosphatase"/>
</dbReference>
<dbReference type="PANTHER" id="PTHR14859:SF15">
    <property type="entry name" value="ENDONUCLEASE_EXONUCLEASE_PHOSPHATASE DOMAIN-CONTAINING PROTEIN"/>
    <property type="match status" value="1"/>
</dbReference>
<dbReference type="RefSeq" id="WP_304375405.1">
    <property type="nucleotide sequence ID" value="NZ_JAUOZU010000005.1"/>
</dbReference>
<dbReference type="Pfam" id="PF03372">
    <property type="entry name" value="Exo_endo_phos"/>
    <property type="match status" value="1"/>
</dbReference>
<proteinExistence type="predicted"/>
<dbReference type="EMBL" id="JAUOZU010000005">
    <property type="protein sequence ID" value="MDO6963499.1"/>
    <property type="molecule type" value="Genomic_DNA"/>
</dbReference>
<feature type="domain" description="Endonuclease/exonuclease/phosphatase" evidence="1">
    <location>
        <begin position="43"/>
        <end position="260"/>
    </location>
</feature>
<evidence type="ECO:0000313" key="2">
    <source>
        <dbReference type="EMBL" id="MDO6963499.1"/>
    </source>
</evidence>
<gene>
    <name evidence="2" type="ORF">Q4481_05995</name>
</gene>
<keyword evidence="2" id="KW-0255">Endonuclease</keyword>
<keyword evidence="2" id="KW-0540">Nuclease</keyword>
<dbReference type="Gene3D" id="3.60.10.10">
    <property type="entry name" value="Endonuclease/exonuclease/phosphatase"/>
    <property type="match status" value="1"/>
</dbReference>
<dbReference type="SUPFAM" id="SSF56219">
    <property type="entry name" value="DNase I-like"/>
    <property type="match status" value="1"/>
</dbReference>
<accession>A0ABT8YIH3</accession>